<keyword evidence="2" id="KW-1185">Reference proteome</keyword>
<dbReference type="KEGG" id="mfy:HH212_17050"/>
<gene>
    <name evidence="1" type="ORF">HH212_17050</name>
</gene>
<reference evidence="1 2" key="1">
    <citation type="submission" date="2020-04" db="EMBL/GenBank/DDBJ databases">
        <title>Genome sequencing of novel species.</title>
        <authorList>
            <person name="Heo J."/>
            <person name="Kim S.-J."/>
            <person name="Kim J.-S."/>
            <person name="Hong S.-B."/>
            <person name="Kwon S.-W."/>
        </authorList>
    </citation>
    <scope>NUCLEOTIDE SEQUENCE [LARGE SCALE GENOMIC DNA]</scope>
    <source>
        <strain evidence="1 2">GN2-R2</strain>
    </source>
</reference>
<sequence length="473" mass="52591">METTDRFANNRFYSARFQQLGHEWDANPALRRLRLELDRPAVAECMRDYPYAVSPWPVIISAERVAEFEHLIVRLPALYLKAVRIMFGTDADAFARYLNEPAVIHEILLRTQADPRQMLNRHDVLYSNGQLKLIEVNAGSTIGGWQLSWIEPQFREILASGATTARWALDYRNMVDTMFAGLFDAIARQQPGGGNGNILLLVIGAEQEEQEARLAPFAGTFERMRPAHWPRGRMMICTDPSRVEFDGNGTVSHAGERVDAVLLLSPEGATVKPAIELRLVSAHLAGRVVMPDSPLYTLFGNKALMALLHEPALAPHLDAGERALVERHIPFTARMGAASAQWRGRAWDLGALLLAHKDDFVIKKSHSLQGRDVHVGKFCGSDEWAAVVERKRGAEDWLAQEYCSADTVVAPDAHGELSEWSFIWGIFDAGGRYGGAFVRGMPVNNRRGVINSATGAVEFPVFEEAAKKNKVTL</sequence>
<evidence type="ECO:0000313" key="1">
    <source>
        <dbReference type="EMBL" id="QJE01524.1"/>
    </source>
</evidence>
<proteinExistence type="predicted"/>
<dbReference type="SUPFAM" id="SSF56059">
    <property type="entry name" value="Glutathione synthetase ATP-binding domain-like"/>
    <property type="match status" value="1"/>
</dbReference>
<dbReference type="EMBL" id="CP051685">
    <property type="protein sequence ID" value="QJE01524.1"/>
    <property type="molecule type" value="Genomic_DNA"/>
</dbReference>
<dbReference type="RefSeq" id="WP_170203548.1">
    <property type="nucleotide sequence ID" value="NZ_CP051685.1"/>
</dbReference>
<evidence type="ECO:0008006" key="3">
    <source>
        <dbReference type="Google" id="ProtNLM"/>
    </source>
</evidence>
<organism evidence="1 2">
    <name type="scientific">Massilia forsythiae</name>
    <dbReference type="NCBI Taxonomy" id="2728020"/>
    <lineage>
        <taxon>Bacteria</taxon>
        <taxon>Pseudomonadati</taxon>
        <taxon>Pseudomonadota</taxon>
        <taxon>Betaproteobacteria</taxon>
        <taxon>Burkholderiales</taxon>
        <taxon>Oxalobacteraceae</taxon>
        <taxon>Telluria group</taxon>
        <taxon>Massilia</taxon>
    </lineage>
</organism>
<dbReference type="Proteomes" id="UP000502415">
    <property type="component" value="Chromosome"/>
</dbReference>
<dbReference type="AlphaFoldDB" id="A0A7Z2ZTM4"/>
<evidence type="ECO:0000313" key="2">
    <source>
        <dbReference type="Proteomes" id="UP000502415"/>
    </source>
</evidence>
<name>A0A7Z2ZTM4_9BURK</name>
<accession>A0A7Z2ZTM4</accession>
<protein>
    <recommendedName>
        <fullName evidence="3">Circularly permuted type 2 ATP-grasp protein</fullName>
    </recommendedName>
</protein>